<gene>
    <name evidence="4" type="ORF">NQ317_015271</name>
</gene>
<dbReference type="InterPro" id="IPR012132">
    <property type="entry name" value="GMC_OxRdtase"/>
</dbReference>
<dbReference type="SUPFAM" id="SSF54373">
    <property type="entry name" value="FAD-linked reductases, C-terminal domain"/>
    <property type="match status" value="1"/>
</dbReference>
<feature type="chain" id="PRO_5046460108" description="Glucose-methanol-choline oxidoreductase N-terminal domain-containing protein" evidence="2">
    <location>
        <begin position="21"/>
        <end position="603"/>
    </location>
</feature>
<dbReference type="Pfam" id="PF00732">
    <property type="entry name" value="GMC_oxred_N"/>
    <property type="match status" value="1"/>
</dbReference>
<dbReference type="Gene3D" id="3.50.50.60">
    <property type="entry name" value="FAD/NAD(P)-binding domain"/>
    <property type="match status" value="1"/>
</dbReference>
<dbReference type="PANTHER" id="PTHR11552:SF158">
    <property type="entry name" value="GH23626P-RELATED"/>
    <property type="match status" value="1"/>
</dbReference>
<dbReference type="Pfam" id="PF05199">
    <property type="entry name" value="GMC_oxred_C"/>
    <property type="match status" value="1"/>
</dbReference>
<evidence type="ECO:0000259" key="3">
    <source>
        <dbReference type="PROSITE" id="PS00624"/>
    </source>
</evidence>
<dbReference type="PIRSF" id="PIRSF000137">
    <property type="entry name" value="Alcohol_oxidase"/>
    <property type="match status" value="1"/>
</dbReference>
<dbReference type="PROSITE" id="PS00624">
    <property type="entry name" value="GMC_OXRED_2"/>
    <property type="match status" value="1"/>
</dbReference>
<feature type="domain" description="Glucose-methanol-choline oxidoreductase N-terminal" evidence="3">
    <location>
        <begin position="301"/>
        <end position="315"/>
    </location>
</feature>
<name>A0ABQ9JBR1_9CUCU</name>
<evidence type="ECO:0000313" key="5">
    <source>
        <dbReference type="Proteomes" id="UP001162164"/>
    </source>
</evidence>
<comment type="similarity">
    <text evidence="1">Belongs to the GMC oxidoreductase family.</text>
</comment>
<organism evidence="4 5">
    <name type="scientific">Molorchus minor</name>
    <dbReference type="NCBI Taxonomy" id="1323400"/>
    <lineage>
        <taxon>Eukaryota</taxon>
        <taxon>Metazoa</taxon>
        <taxon>Ecdysozoa</taxon>
        <taxon>Arthropoda</taxon>
        <taxon>Hexapoda</taxon>
        <taxon>Insecta</taxon>
        <taxon>Pterygota</taxon>
        <taxon>Neoptera</taxon>
        <taxon>Endopterygota</taxon>
        <taxon>Coleoptera</taxon>
        <taxon>Polyphaga</taxon>
        <taxon>Cucujiformia</taxon>
        <taxon>Chrysomeloidea</taxon>
        <taxon>Cerambycidae</taxon>
        <taxon>Lamiinae</taxon>
        <taxon>Monochamini</taxon>
        <taxon>Molorchus</taxon>
    </lineage>
</organism>
<dbReference type="SUPFAM" id="SSF51905">
    <property type="entry name" value="FAD/NAD(P)-binding domain"/>
    <property type="match status" value="1"/>
</dbReference>
<keyword evidence="2" id="KW-0732">Signal</keyword>
<reference evidence="4" key="1">
    <citation type="journal article" date="2023" name="Insect Mol. Biol.">
        <title>Genome sequencing provides insights into the evolution of gene families encoding plant cell wall-degrading enzymes in longhorned beetles.</title>
        <authorList>
            <person name="Shin N.R."/>
            <person name="Okamura Y."/>
            <person name="Kirsch R."/>
            <person name="Pauchet Y."/>
        </authorList>
    </citation>
    <scope>NUCLEOTIDE SEQUENCE</scope>
    <source>
        <strain evidence="4">MMC_N1</strain>
    </source>
</reference>
<comment type="caution">
    <text evidence="4">The sequence shown here is derived from an EMBL/GenBank/DDBJ whole genome shotgun (WGS) entry which is preliminary data.</text>
</comment>
<dbReference type="InterPro" id="IPR007867">
    <property type="entry name" value="GMC_OxRtase_C"/>
</dbReference>
<dbReference type="Gene3D" id="3.30.560.10">
    <property type="entry name" value="Glucose Oxidase, domain 3"/>
    <property type="match status" value="1"/>
</dbReference>
<evidence type="ECO:0000256" key="1">
    <source>
        <dbReference type="ARBA" id="ARBA00010790"/>
    </source>
</evidence>
<evidence type="ECO:0000313" key="4">
    <source>
        <dbReference type="EMBL" id="KAJ8975137.1"/>
    </source>
</evidence>
<evidence type="ECO:0000256" key="2">
    <source>
        <dbReference type="SAM" id="SignalP"/>
    </source>
</evidence>
<dbReference type="PANTHER" id="PTHR11552">
    <property type="entry name" value="GLUCOSE-METHANOL-CHOLINE GMC OXIDOREDUCTASE"/>
    <property type="match status" value="1"/>
</dbReference>
<feature type="signal peptide" evidence="2">
    <location>
        <begin position="1"/>
        <end position="20"/>
    </location>
</feature>
<protein>
    <recommendedName>
        <fullName evidence="3">Glucose-methanol-choline oxidoreductase N-terminal domain-containing protein</fullName>
    </recommendedName>
</protein>
<sequence>MLKPSLAVLFVHFYLGSILCWDKETVDYYEELILKETEKSKNYRLPTDASRFKSDNDDDFIDFGSYDFIVVGSGSTGSVVANRLSEVKEWKVLVLEAGEFGNDFTEITKMGYEVNIFSDFNWGFVSTPQSTSCLGMKDDICPYPRGQGVGGTSLINAAIYSRGNSIDFDRWCGEGNPGWCFNDVLPYFKKSEDFHKNDPTVVCKVFFEASEELGYNQTDVNGYEQIGVSPYQLNTKLGRRQDSGTAFVKPVLKRTNLNVLTGSFVRKLLINMDKVVEGVIFNRGGKAYIATATKEVIVCLGAISSPQLLMLSGIGPAAHLKKHGIPLVQNLEVGSNATDHLQIYGITFSSNLSEPVLSLREQIEQFLHGHGNLAQGLTQQGVGYYRTSIAEIPGYPNLEIGFYNSNSTSKALNRAMNFEDDIREATAGDDESSSFSMFLVLLHTKSTGTVRLKSSSEYDYPLIDSNCLSDPEGVDLEGAVESIQFALRLTETKAFQRINAKFKGKPIKQCSNYEFLTKEYWKCAVRYISGHDNHPASTCKMGPDPKRGSVVDASLKVYGVKNLRVADASVIPVPTASHINAICYMIGERLGDIVKKEYESTLG</sequence>
<dbReference type="EMBL" id="JAPWTJ010000868">
    <property type="protein sequence ID" value="KAJ8975137.1"/>
    <property type="molecule type" value="Genomic_DNA"/>
</dbReference>
<accession>A0ABQ9JBR1</accession>
<dbReference type="InterPro" id="IPR000172">
    <property type="entry name" value="GMC_OxRdtase_N"/>
</dbReference>
<proteinExistence type="inferred from homology"/>
<keyword evidence="5" id="KW-1185">Reference proteome</keyword>
<dbReference type="Proteomes" id="UP001162164">
    <property type="component" value="Unassembled WGS sequence"/>
</dbReference>
<dbReference type="InterPro" id="IPR036188">
    <property type="entry name" value="FAD/NAD-bd_sf"/>
</dbReference>